<dbReference type="GO" id="GO:0005886">
    <property type="term" value="C:plasma membrane"/>
    <property type="evidence" value="ECO:0007669"/>
    <property type="project" value="UniProtKB-SubCell"/>
</dbReference>
<dbReference type="PANTHER" id="PTHR43297:SF4">
    <property type="entry name" value="PUTRESCINE EXPORT SYSTEM ATP-BINDING PROTEIN SAPD"/>
    <property type="match status" value="1"/>
</dbReference>
<dbReference type="SUPFAM" id="SSF52540">
    <property type="entry name" value="P-loop containing nucleoside triphosphate hydrolases"/>
    <property type="match status" value="1"/>
</dbReference>
<dbReference type="InterPro" id="IPR003439">
    <property type="entry name" value="ABC_transporter-like_ATP-bd"/>
</dbReference>
<dbReference type="GO" id="GO:0016887">
    <property type="term" value="F:ATP hydrolysis activity"/>
    <property type="evidence" value="ECO:0007669"/>
    <property type="project" value="InterPro"/>
</dbReference>
<dbReference type="PROSITE" id="PS50893">
    <property type="entry name" value="ABC_TRANSPORTER_2"/>
    <property type="match status" value="1"/>
</dbReference>
<dbReference type="AlphaFoldDB" id="A0AA42B880"/>
<dbReference type="GO" id="GO:0005524">
    <property type="term" value="F:ATP binding"/>
    <property type="evidence" value="ECO:0007669"/>
    <property type="project" value="UniProtKB-KW"/>
</dbReference>
<dbReference type="NCBIfam" id="TIGR01727">
    <property type="entry name" value="oligo_HPY"/>
    <property type="match status" value="1"/>
</dbReference>
<dbReference type="Gene3D" id="3.40.50.300">
    <property type="entry name" value="P-loop containing nucleotide triphosphate hydrolases"/>
    <property type="match status" value="1"/>
</dbReference>
<keyword evidence="7 10" id="KW-0067">ATP-binding</keyword>
<dbReference type="GO" id="GO:0015833">
    <property type="term" value="P:peptide transport"/>
    <property type="evidence" value="ECO:0007669"/>
    <property type="project" value="InterPro"/>
</dbReference>
<proteinExistence type="inferred from homology"/>
<comment type="caution">
    <text evidence="10">The sequence shown here is derived from an EMBL/GenBank/DDBJ whole genome shotgun (WGS) entry which is preliminary data.</text>
</comment>
<protein>
    <submittedName>
        <fullName evidence="10">ATP-binding cassette domain-containing protein</fullName>
    </submittedName>
</protein>
<keyword evidence="3" id="KW-0813">Transport</keyword>
<evidence type="ECO:0000259" key="9">
    <source>
        <dbReference type="PROSITE" id="PS50893"/>
    </source>
</evidence>
<dbReference type="InterPro" id="IPR027417">
    <property type="entry name" value="P-loop_NTPase"/>
</dbReference>
<dbReference type="Pfam" id="PF08352">
    <property type="entry name" value="oligo_HPY"/>
    <property type="match status" value="1"/>
</dbReference>
<evidence type="ECO:0000256" key="8">
    <source>
        <dbReference type="ARBA" id="ARBA00023136"/>
    </source>
</evidence>
<dbReference type="Proteomes" id="UP001165393">
    <property type="component" value="Unassembled WGS sequence"/>
</dbReference>
<dbReference type="RefSeq" id="WP_251261462.1">
    <property type="nucleotide sequence ID" value="NZ_JAMQGP010000004.1"/>
</dbReference>
<dbReference type="CDD" id="cd03257">
    <property type="entry name" value="ABC_NikE_OppD_transporters"/>
    <property type="match status" value="1"/>
</dbReference>
<sequence>MNLLDIRNLTIELDTPKGRIKAVDRFSIVMQDAEIRGLVGESGSGKSLVGRAIMGLLPDKWHVKADRFFFGGEDLQQMSAEERRLFMGQEGAMIFQQPSTYLDPSAKIGEQLLEALPLQPSFGFAFWKRHTARHEKIAGILHKAGIRDHKRVMNAYAHELSEGLCQKIMIAMAIANEPRLLIADEPTSTMEAITKIQIYKLLAKMNQLRKISVLHISNELETAANWTDRVTVMYCGQVVEAGPTQQIIKQPFHPYTYALASMIKKDPEMGMLNVLPGTMPTLQHLPTGCRLGPRCPRAHKACIETPRTRYVRHRNYRCHTPLNLEEKHANAAASGQTH</sequence>
<dbReference type="InterPro" id="IPR050388">
    <property type="entry name" value="ABC_Ni/Peptide_Import"/>
</dbReference>
<gene>
    <name evidence="10" type="ORF">NAF29_10205</name>
</gene>
<comment type="subcellular location">
    <subcellularLocation>
        <location evidence="1">Cell inner membrane</location>
    </subcellularLocation>
</comment>
<accession>A0AA42B880</accession>
<keyword evidence="11" id="KW-1185">Reference proteome</keyword>
<feature type="domain" description="ABC transporter" evidence="9">
    <location>
        <begin position="4"/>
        <end position="260"/>
    </location>
</feature>
<evidence type="ECO:0000256" key="7">
    <source>
        <dbReference type="ARBA" id="ARBA00022840"/>
    </source>
</evidence>
<organism evidence="10 11">
    <name type="scientific">Echinimonas agarilytica</name>
    <dbReference type="NCBI Taxonomy" id="1215918"/>
    <lineage>
        <taxon>Bacteria</taxon>
        <taxon>Pseudomonadati</taxon>
        <taxon>Pseudomonadota</taxon>
        <taxon>Gammaproteobacteria</taxon>
        <taxon>Alteromonadales</taxon>
        <taxon>Echinimonadaceae</taxon>
        <taxon>Echinimonas</taxon>
    </lineage>
</organism>
<dbReference type="InterPro" id="IPR013563">
    <property type="entry name" value="Oligopep_ABC_C"/>
</dbReference>
<evidence type="ECO:0000256" key="6">
    <source>
        <dbReference type="ARBA" id="ARBA00022741"/>
    </source>
</evidence>
<keyword evidence="6" id="KW-0547">Nucleotide-binding</keyword>
<evidence type="ECO:0000256" key="4">
    <source>
        <dbReference type="ARBA" id="ARBA00022475"/>
    </source>
</evidence>
<keyword evidence="4" id="KW-1003">Cell membrane</keyword>
<comment type="similarity">
    <text evidence="2">Belongs to the ABC transporter superfamily.</text>
</comment>
<dbReference type="EMBL" id="JAMQGP010000004">
    <property type="protein sequence ID" value="MCM2680036.1"/>
    <property type="molecule type" value="Genomic_DNA"/>
</dbReference>
<evidence type="ECO:0000256" key="2">
    <source>
        <dbReference type="ARBA" id="ARBA00005417"/>
    </source>
</evidence>
<dbReference type="PANTHER" id="PTHR43297">
    <property type="entry name" value="OLIGOPEPTIDE TRANSPORT ATP-BINDING PROTEIN APPD"/>
    <property type="match status" value="1"/>
</dbReference>
<keyword evidence="8" id="KW-0472">Membrane</keyword>
<keyword evidence="5" id="KW-0997">Cell inner membrane</keyword>
<evidence type="ECO:0000256" key="3">
    <source>
        <dbReference type="ARBA" id="ARBA00022448"/>
    </source>
</evidence>
<evidence type="ECO:0000256" key="1">
    <source>
        <dbReference type="ARBA" id="ARBA00004533"/>
    </source>
</evidence>
<name>A0AA42B880_9GAMM</name>
<dbReference type="Pfam" id="PF00005">
    <property type="entry name" value="ABC_tran"/>
    <property type="match status" value="1"/>
</dbReference>
<evidence type="ECO:0000313" key="11">
    <source>
        <dbReference type="Proteomes" id="UP001165393"/>
    </source>
</evidence>
<reference evidence="10 11" key="1">
    <citation type="journal article" date="2013" name="Antonie Van Leeuwenhoek">
        <title>Echinimonas agarilytica gen. nov., sp. nov., a new gammaproteobacterium isolated from the sea urchin Strongylocentrotus intermedius.</title>
        <authorList>
            <person name="Nedashkovskaya O.I."/>
            <person name="Stenkova A.M."/>
            <person name="Zhukova N.V."/>
            <person name="Van Trappen S."/>
            <person name="Lee J.S."/>
            <person name="Kim S.B."/>
        </authorList>
    </citation>
    <scope>NUCLEOTIDE SEQUENCE [LARGE SCALE GENOMIC DNA]</scope>
    <source>
        <strain evidence="10 11">KMM 6351</strain>
    </source>
</reference>
<evidence type="ECO:0000256" key="5">
    <source>
        <dbReference type="ARBA" id="ARBA00022519"/>
    </source>
</evidence>
<evidence type="ECO:0000313" key="10">
    <source>
        <dbReference type="EMBL" id="MCM2680036.1"/>
    </source>
</evidence>